<sequence length="216" mass="23868">MDIKTESTWLMFGDCLERMKEISDGSVDMVCTDIPYGEVSQKSSGLRLLDRGNADTCSIDLTEMVASLVRICKGSFYIFCGTTQISELVTLFKSHGLTTRVGVWEKSNPSPMNGTRLWVSGLEFCVFARKSNSVFNEHCQKALWRAPSGRSKIHPTEKPVKLIERLILASSVEGDTVLDNTMGSGTTGVACKNTERKFIGIEMDPTYYGIACGRIL</sequence>
<evidence type="ECO:0000256" key="2">
    <source>
        <dbReference type="ARBA" id="ARBA00022679"/>
    </source>
</evidence>
<evidence type="ECO:0000313" key="5">
    <source>
        <dbReference type="Proteomes" id="UP000828521"/>
    </source>
</evidence>
<dbReference type="InterPro" id="IPR002941">
    <property type="entry name" value="DNA_methylase_N4/N6"/>
</dbReference>
<feature type="domain" description="DNA methylase N-4/N-6" evidence="3">
    <location>
        <begin position="27"/>
        <end position="211"/>
    </location>
</feature>
<gene>
    <name evidence="4" type="ORF">KB2_gp024</name>
</gene>
<keyword evidence="1" id="KW-0489">Methyltransferase</keyword>
<organism evidence="4 5">
    <name type="scientific">Klebsiella phage vB_KleM_KB2</name>
    <dbReference type="NCBI Taxonomy" id="2759197"/>
    <lineage>
        <taxon>Viruses</taxon>
        <taxon>Duplodnaviria</taxon>
        <taxon>Heunggongvirae</taxon>
        <taxon>Uroviricota</taxon>
        <taxon>Caudoviricetes</taxon>
        <taxon>Jameshumphriesvirinae</taxon>
        <taxon>Bimevirus</taxon>
        <taxon>Bimevirus KB2</taxon>
    </lineage>
</organism>
<dbReference type="Gene3D" id="3.40.50.150">
    <property type="entry name" value="Vaccinia Virus protein VP39"/>
    <property type="match status" value="1"/>
</dbReference>
<dbReference type="Proteomes" id="UP000828521">
    <property type="component" value="Segment"/>
</dbReference>
<evidence type="ECO:0000313" key="4">
    <source>
        <dbReference type="EMBL" id="QNI20506.1"/>
    </source>
</evidence>
<dbReference type="GO" id="GO:0032259">
    <property type="term" value="P:methylation"/>
    <property type="evidence" value="ECO:0007669"/>
    <property type="project" value="UniProtKB-KW"/>
</dbReference>
<name>A0AAE7J013_9CAUD</name>
<accession>A0AAE7J013</accession>
<keyword evidence="5" id="KW-1185">Reference proteome</keyword>
<protein>
    <recommendedName>
        <fullName evidence="3">DNA methylase N-4/N-6 domain-containing protein</fullName>
    </recommendedName>
</protein>
<dbReference type="InterPro" id="IPR029063">
    <property type="entry name" value="SAM-dependent_MTases_sf"/>
</dbReference>
<dbReference type="GO" id="GO:0003677">
    <property type="term" value="F:DNA binding"/>
    <property type="evidence" value="ECO:0007669"/>
    <property type="project" value="InterPro"/>
</dbReference>
<proteinExistence type="predicted"/>
<keyword evidence="2" id="KW-0808">Transferase</keyword>
<dbReference type="PRINTS" id="PR00508">
    <property type="entry name" value="S21N4MTFRASE"/>
</dbReference>
<dbReference type="EMBL" id="MT757392">
    <property type="protein sequence ID" value="QNI20506.1"/>
    <property type="molecule type" value="Genomic_DNA"/>
</dbReference>
<dbReference type="SUPFAM" id="SSF53335">
    <property type="entry name" value="S-adenosyl-L-methionine-dependent methyltransferases"/>
    <property type="match status" value="1"/>
</dbReference>
<reference evidence="4" key="1">
    <citation type="submission" date="2020-07" db="EMBL/GenBank/DDBJ databases">
        <title>Genome of Klebsiella pneumoniae phage.</title>
        <authorList>
            <person name="Peng Q."/>
        </authorList>
    </citation>
    <scope>NUCLEOTIDE SEQUENCE</scope>
</reference>
<dbReference type="InterPro" id="IPR001091">
    <property type="entry name" value="RM_Methyltransferase"/>
</dbReference>
<evidence type="ECO:0000259" key="3">
    <source>
        <dbReference type="Pfam" id="PF01555"/>
    </source>
</evidence>
<dbReference type="Pfam" id="PF01555">
    <property type="entry name" value="N6_N4_Mtase"/>
    <property type="match status" value="1"/>
</dbReference>
<dbReference type="GO" id="GO:0008170">
    <property type="term" value="F:N-methyltransferase activity"/>
    <property type="evidence" value="ECO:0007669"/>
    <property type="project" value="InterPro"/>
</dbReference>
<evidence type="ECO:0000256" key="1">
    <source>
        <dbReference type="ARBA" id="ARBA00022603"/>
    </source>
</evidence>